<organism evidence="2 3">
    <name type="scientific">Saitoella complicata (strain BCRC 22490 / CBS 7301 / JCM 7358 / NBRC 10748 / NRRL Y-17804)</name>
    <dbReference type="NCBI Taxonomy" id="698492"/>
    <lineage>
        <taxon>Eukaryota</taxon>
        <taxon>Fungi</taxon>
        <taxon>Dikarya</taxon>
        <taxon>Ascomycota</taxon>
        <taxon>Taphrinomycotina</taxon>
        <taxon>Taphrinomycotina incertae sedis</taxon>
        <taxon>Saitoella</taxon>
    </lineage>
</organism>
<feature type="compositionally biased region" description="Low complexity" evidence="1">
    <location>
        <begin position="31"/>
        <end position="45"/>
    </location>
</feature>
<reference evidence="2 3" key="1">
    <citation type="journal article" date="2011" name="J. Gen. Appl. Microbiol.">
        <title>Draft genome sequencing of the enigmatic yeast Saitoella complicata.</title>
        <authorList>
            <person name="Nishida H."/>
            <person name="Hamamoto M."/>
            <person name="Sugiyama J."/>
        </authorList>
    </citation>
    <scope>NUCLEOTIDE SEQUENCE [LARGE SCALE GENOMIC DNA]</scope>
    <source>
        <strain evidence="2 3">NRRL Y-17804</strain>
    </source>
</reference>
<accession>A0A0E9N9U3</accession>
<protein>
    <submittedName>
        <fullName evidence="2">Uncharacterized protein</fullName>
    </submittedName>
</protein>
<evidence type="ECO:0000256" key="1">
    <source>
        <dbReference type="SAM" id="MobiDB-lite"/>
    </source>
</evidence>
<evidence type="ECO:0000313" key="2">
    <source>
        <dbReference type="EMBL" id="GAO46563.1"/>
    </source>
</evidence>
<evidence type="ECO:0000313" key="3">
    <source>
        <dbReference type="Proteomes" id="UP000033140"/>
    </source>
</evidence>
<proteinExistence type="predicted"/>
<gene>
    <name evidence="2" type="ORF">G7K_0793-t1</name>
</gene>
<sequence>MTNVGLRSKEEEGDREHVDFLSYLRESQESLILSTSPSSQSSSPERLQKLPGPSGVGSSLNHKPSLSIDIRGVRINPAPTSSTESPHRELLTYLRATPLSPVSEESIIVSPRSIPSSPVSYTAQAIIRSPLMSPATRSFASPIQSSHGSHVTSCEASSVDLPSSPESAWGPIYSPSLEKRSFKDGSFCFPDWLMKDEDMQKERLYGELEGLTSGGFDSNGNP</sequence>
<comment type="caution">
    <text evidence="2">The sequence shown here is derived from an EMBL/GenBank/DDBJ whole genome shotgun (WGS) entry which is preliminary data.</text>
</comment>
<dbReference type="EMBL" id="BACD03000004">
    <property type="protein sequence ID" value="GAO46563.1"/>
    <property type="molecule type" value="Genomic_DNA"/>
</dbReference>
<dbReference type="Proteomes" id="UP000033140">
    <property type="component" value="Unassembled WGS sequence"/>
</dbReference>
<dbReference type="AlphaFoldDB" id="A0A0E9N9U3"/>
<feature type="region of interest" description="Disordered" evidence="1">
    <location>
        <begin position="31"/>
        <end position="87"/>
    </location>
</feature>
<reference evidence="2 3" key="3">
    <citation type="journal article" date="2015" name="Genome Announc.">
        <title>Draft Genome Sequence of the Archiascomycetous Yeast Saitoella complicata.</title>
        <authorList>
            <person name="Yamauchi K."/>
            <person name="Kondo S."/>
            <person name="Hamamoto M."/>
            <person name="Takahashi Y."/>
            <person name="Ogura Y."/>
            <person name="Hayashi T."/>
            <person name="Nishida H."/>
        </authorList>
    </citation>
    <scope>NUCLEOTIDE SEQUENCE [LARGE SCALE GENOMIC DNA]</scope>
    <source>
        <strain evidence="2 3">NRRL Y-17804</strain>
    </source>
</reference>
<keyword evidence="3" id="KW-1185">Reference proteome</keyword>
<reference evidence="2 3" key="2">
    <citation type="journal article" date="2014" name="J. Gen. Appl. Microbiol.">
        <title>The early diverging ascomycetous budding yeast Saitoella complicata has three histone deacetylases belonging to the Clr6, Hos2, and Rpd3 lineages.</title>
        <authorList>
            <person name="Nishida H."/>
            <person name="Matsumoto T."/>
            <person name="Kondo S."/>
            <person name="Hamamoto M."/>
            <person name="Yoshikawa H."/>
        </authorList>
    </citation>
    <scope>NUCLEOTIDE SEQUENCE [LARGE SCALE GENOMIC DNA]</scope>
    <source>
        <strain evidence="2 3">NRRL Y-17804</strain>
    </source>
</reference>
<name>A0A0E9N9U3_SAICN</name>